<gene>
    <name evidence="3" type="ORF">GCM10007047_03860</name>
</gene>
<dbReference type="Gene3D" id="3.40.50.2000">
    <property type="entry name" value="Glycogen Phosphorylase B"/>
    <property type="match status" value="2"/>
</dbReference>
<evidence type="ECO:0008006" key="5">
    <source>
        <dbReference type="Google" id="ProtNLM"/>
    </source>
</evidence>
<dbReference type="AlphaFoldDB" id="A0A8J3GDJ4"/>
<accession>A0A8J3GDJ4</accession>
<dbReference type="Pfam" id="PF13439">
    <property type="entry name" value="Glyco_transf_4"/>
    <property type="match status" value="1"/>
</dbReference>
<evidence type="ECO:0000259" key="1">
    <source>
        <dbReference type="Pfam" id="PF00534"/>
    </source>
</evidence>
<comment type="caution">
    <text evidence="3">The sequence shown here is derived from an EMBL/GenBank/DDBJ whole genome shotgun (WGS) entry which is preliminary data.</text>
</comment>
<feature type="domain" description="Glycosyltransferase subfamily 4-like N-terminal" evidence="2">
    <location>
        <begin position="24"/>
        <end position="181"/>
    </location>
</feature>
<dbReference type="CDD" id="cd03801">
    <property type="entry name" value="GT4_PimA-like"/>
    <property type="match status" value="1"/>
</dbReference>
<dbReference type="PANTHER" id="PTHR12526">
    <property type="entry name" value="GLYCOSYLTRANSFERASE"/>
    <property type="match status" value="1"/>
</dbReference>
<reference evidence="3" key="1">
    <citation type="journal article" date="2014" name="Int. J. Syst. Evol. Microbiol.">
        <title>Complete genome sequence of Corynebacterium casei LMG S-19264T (=DSM 44701T), isolated from a smear-ripened cheese.</title>
        <authorList>
            <consortium name="US DOE Joint Genome Institute (JGI-PGF)"/>
            <person name="Walter F."/>
            <person name="Albersmeier A."/>
            <person name="Kalinowski J."/>
            <person name="Ruckert C."/>
        </authorList>
    </citation>
    <scope>NUCLEOTIDE SEQUENCE</scope>
    <source>
        <strain evidence="3">KCTC 12870</strain>
    </source>
</reference>
<evidence type="ECO:0000313" key="4">
    <source>
        <dbReference type="Proteomes" id="UP000642829"/>
    </source>
</evidence>
<dbReference type="SUPFAM" id="SSF53756">
    <property type="entry name" value="UDP-Glycosyltransferase/glycogen phosphorylase"/>
    <property type="match status" value="1"/>
</dbReference>
<feature type="domain" description="Glycosyl transferase family 1" evidence="1">
    <location>
        <begin position="191"/>
        <end position="362"/>
    </location>
</feature>
<evidence type="ECO:0000259" key="2">
    <source>
        <dbReference type="Pfam" id="PF13439"/>
    </source>
</evidence>
<organism evidence="3 4">
    <name type="scientific">Cerasicoccus arenae</name>
    <dbReference type="NCBI Taxonomy" id="424488"/>
    <lineage>
        <taxon>Bacteria</taxon>
        <taxon>Pseudomonadati</taxon>
        <taxon>Verrucomicrobiota</taxon>
        <taxon>Opitutia</taxon>
        <taxon>Puniceicoccales</taxon>
        <taxon>Cerasicoccaceae</taxon>
        <taxon>Cerasicoccus</taxon>
    </lineage>
</organism>
<proteinExistence type="predicted"/>
<dbReference type="PANTHER" id="PTHR12526:SF630">
    <property type="entry name" value="GLYCOSYLTRANSFERASE"/>
    <property type="match status" value="1"/>
</dbReference>
<reference evidence="3" key="2">
    <citation type="submission" date="2020-09" db="EMBL/GenBank/DDBJ databases">
        <authorList>
            <person name="Sun Q."/>
            <person name="Kim S."/>
        </authorList>
    </citation>
    <scope>NUCLEOTIDE SEQUENCE</scope>
    <source>
        <strain evidence="3">KCTC 12870</strain>
    </source>
</reference>
<sequence length="388" mass="43712">MTASLDNQTNQCRYLIVLGNFHHMGGAERQAFHFIEYLRTTLNVPVAVLGWFGEGPLTMPLRELGCEIFHFPYNEKKTGRRKFLMLYQLAQFIRHQIKPDVILPFVSVHSKPVCLIWKWTGAHYIWWNQQDEGRGLFKSKMEQRALNNAVHITSNSRAGAEFISENYDIPYENIVVYNNGTPIPEAHKLKPIWRDKIGVKQNQLLVSMVANIIPFKDHDTLFRAWSLVIKSARTTSLPLPILALAGHLLDAKHVLGLKALAFDLGLGDSVRFLGPIDTTNELLYESDIVVHSSIKEGCPNAVCEAMALGRAVVGTDISGIRQALGDDHVELVYAKPHDPVDLADKINTLLHDEALRKELGAANLQRIKTSFSIQGMNEFLFRLIQKAS</sequence>
<dbReference type="GO" id="GO:0016757">
    <property type="term" value="F:glycosyltransferase activity"/>
    <property type="evidence" value="ECO:0007669"/>
    <property type="project" value="InterPro"/>
</dbReference>
<dbReference type="InterPro" id="IPR001296">
    <property type="entry name" value="Glyco_trans_1"/>
</dbReference>
<dbReference type="EMBL" id="BMXG01000002">
    <property type="protein sequence ID" value="GHB92084.1"/>
    <property type="molecule type" value="Genomic_DNA"/>
</dbReference>
<dbReference type="Pfam" id="PF00534">
    <property type="entry name" value="Glycos_transf_1"/>
    <property type="match status" value="1"/>
</dbReference>
<evidence type="ECO:0000313" key="3">
    <source>
        <dbReference type="EMBL" id="GHB92084.1"/>
    </source>
</evidence>
<keyword evidence="4" id="KW-1185">Reference proteome</keyword>
<dbReference type="InterPro" id="IPR028098">
    <property type="entry name" value="Glyco_trans_4-like_N"/>
</dbReference>
<dbReference type="Proteomes" id="UP000642829">
    <property type="component" value="Unassembled WGS sequence"/>
</dbReference>
<protein>
    <recommendedName>
        <fullName evidence="5">Glycosyltransferase</fullName>
    </recommendedName>
</protein>
<name>A0A8J3GDJ4_9BACT</name>
<dbReference type="RefSeq" id="WP_189511316.1">
    <property type="nucleotide sequence ID" value="NZ_BMXG01000002.1"/>
</dbReference>